<organism evidence="2 3">
    <name type="scientific">Trichoderma harzianum CBS 226.95</name>
    <dbReference type="NCBI Taxonomy" id="983964"/>
    <lineage>
        <taxon>Eukaryota</taxon>
        <taxon>Fungi</taxon>
        <taxon>Dikarya</taxon>
        <taxon>Ascomycota</taxon>
        <taxon>Pezizomycotina</taxon>
        <taxon>Sordariomycetes</taxon>
        <taxon>Hypocreomycetidae</taxon>
        <taxon>Hypocreales</taxon>
        <taxon>Hypocreaceae</taxon>
        <taxon>Trichoderma</taxon>
    </lineage>
</organism>
<sequence>MSVVNTPVDTNSKGGPIADFAFDESLIEWTVPKSDWLEIHDKNFDGVATSAYIFDAQGRVLLVQRAAHDSMPNLWETPGGAVDSGDDSILAGCAREVREEVGLVAKRMKRLVTEGEGRGKWSVFTNRSGTRVFCGFAFEVEVEEPQGGKEVEVVLDPEEHQAFCWAGEEDVRRGVVGGRRIALSCLMVRNRLMEAFRLRREDGVNGG</sequence>
<dbReference type="InterPro" id="IPR000086">
    <property type="entry name" value="NUDIX_hydrolase_dom"/>
</dbReference>
<dbReference type="EMBL" id="KZ679694">
    <property type="protein sequence ID" value="PTB49091.1"/>
    <property type="molecule type" value="Genomic_DNA"/>
</dbReference>
<dbReference type="PROSITE" id="PS51462">
    <property type="entry name" value="NUDIX"/>
    <property type="match status" value="1"/>
</dbReference>
<accession>A0A2T3ZWA2</accession>
<dbReference type="Gene3D" id="3.90.79.10">
    <property type="entry name" value="Nucleoside Triphosphate Pyrophosphohydrolase"/>
    <property type="match status" value="1"/>
</dbReference>
<evidence type="ECO:0000313" key="3">
    <source>
        <dbReference type="Proteomes" id="UP000241690"/>
    </source>
</evidence>
<dbReference type="RefSeq" id="XP_024768768.1">
    <property type="nucleotide sequence ID" value="XM_024919961.1"/>
</dbReference>
<name>A0A2T3ZWA2_TRIHA</name>
<dbReference type="Proteomes" id="UP000241690">
    <property type="component" value="Unassembled WGS sequence"/>
</dbReference>
<feature type="domain" description="Nudix hydrolase" evidence="1">
    <location>
        <begin position="44"/>
        <end position="189"/>
    </location>
</feature>
<dbReference type="SUPFAM" id="SSF55811">
    <property type="entry name" value="Nudix"/>
    <property type="match status" value="1"/>
</dbReference>
<dbReference type="GeneID" id="36628530"/>
<dbReference type="InterPro" id="IPR015797">
    <property type="entry name" value="NUDIX_hydrolase-like_dom_sf"/>
</dbReference>
<protein>
    <recommendedName>
        <fullName evidence="1">Nudix hydrolase domain-containing protein</fullName>
    </recommendedName>
</protein>
<dbReference type="PANTHER" id="PTHR43736:SF1">
    <property type="entry name" value="DIHYDRONEOPTERIN TRIPHOSPHATE DIPHOSPHATASE"/>
    <property type="match status" value="1"/>
</dbReference>
<gene>
    <name evidence="2" type="ORF">M431DRAFT_513138</name>
</gene>
<dbReference type="PANTHER" id="PTHR43736">
    <property type="entry name" value="ADP-RIBOSE PYROPHOSPHATASE"/>
    <property type="match status" value="1"/>
</dbReference>
<dbReference type="STRING" id="983964.A0A2T3ZWA2"/>
<keyword evidence="3" id="KW-1185">Reference proteome</keyword>
<reference evidence="2 3" key="1">
    <citation type="submission" date="2016-07" db="EMBL/GenBank/DDBJ databases">
        <title>Multiple horizontal gene transfer events from other fungi enriched the ability of initially mycotrophic Trichoderma (Ascomycota) to feed on dead plant biomass.</title>
        <authorList>
            <consortium name="DOE Joint Genome Institute"/>
            <person name="Aerts A."/>
            <person name="Atanasova L."/>
            <person name="Chenthamara K."/>
            <person name="Zhang J."/>
            <person name="Grujic M."/>
            <person name="Henrissat B."/>
            <person name="Kuo A."/>
            <person name="Salamov A."/>
            <person name="Lipzen A."/>
            <person name="Labutti K."/>
            <person name="Barry K."/>
            <person name="Miao Y."/>
            <person name="Rahimi M.J."/>
            <person name="Shen Q."/>
            <person name="Grigoriev I.V."/>
            <person name="Kubicek C.P."/>
            <person name="Druzhinina I.S."/>
        </authorList>
    </citation>
    <scope>NUCLEOTIDE SEQUENCE [LARGE SCALE GENOMIC DNA]</scope>
    <source>
        <strain evidence="2 3">CBS 226.95</strain>
    </source>
</reference>
<dbReference type="CDD" id="cd02883">
    <property type="entry name" value="NUDIX_Hydrolase"/>
    <property type="match status" value="1"/>
</dbReference>
<evidence type="ECO:0000259" key="1">
    <source>
        <dbReference type="PROSITE" id="PS51462"/>
    </source>
</evidence>
<dbReference type="Pfam" id="PF00293">
    <property type="entry name" value="NUDIX"/>
    <property type="match status" value="1"/>
</dbReference>
<proteinExistence type="predicted"/>
<evidence type="ECO:0000313" key="2">
    <source>
        <dbReference type="EMBL" id="PTB49091.1"/>
    </source>
</evidence>
<dbReference type="AlphaFoldDB" id="A0A2T3ZWA2"/>